<accession>A0ACC2DGE1</accession>
<proteinExistence type="predicted"/>
<sequence>MATRPVLMRVSRRVRASLLLLSGFHKLADAKQARGAIGSGIVSLERIDCQQKFSFRAAHEHSVTYSTAPATIHKSYANDLLSYNKALMSLNWQRRAFLLRDVYEDMLLDGVQPVQDSFYLLLKGCTKGSRVQDALFFFKEMKSMGLVPDVLCYNWIIAVCGKCNHFDHAFQVWQEMEAYGGHATLETFLSLLNACAVSGRTDKVYDVLEWMTARGIASNDYSYAALIITYMNKKPVMQEASEKIFDLLQQWRNGAAKDFKAQAVTREVEISNELEDELCTLALGDLQMRRGVVNRRLLVYYAAFRAFANFKNMEDLRRLLEIFENDGHEPDAFCVLQTIRCNLACGDFNSALSDFDKYIKSGKQASLDLYVEIIHGALLKYSDVGMAAAKRLLREMDEKGFFLNPKVGSELLGTASKETAGDFSTANLVWDMMQKWKIKPQLGAVIPYYNGLQAHGVPATDPRASVARKLLEENNRKFSWSAKKASAVQTTHVEEESDPDAQNAESIANASE</sequence>
<dbReference type="Proteomes" id="UP001162992">
    <property type="component" value="Chromosome 6"/>
</dbReference>
<dbReference type="EMBL" id="CM055097">
    <property type="protein sequence ID" value="KAJ7553393.1"/>
    <property type="molecule type" value="Genomic_DNA"/>
</dbReference>
<evidence type="ECO:0000313" key="1">
    <source>
        <dbReference type="EMBL" id="KAJ7553393.1"/>
    </source>
</evidence>
<name>A0ACC2DGE1_DIPCM</name>
<protein>
    <submittedName>
        <fullName evidence="1">Uncharacterized protein</fullName>
    </submittedName>
</protein>
<keyword evidence="2" id="KW-1185">Reference proteome</keyword>
<evidence type="ECO:0000313" key="2">
    <source>
        <dbReference type="Proteomes" id="UP001162992"/>
    </source>
</evidence>
<gene>
    <name evidence="1" type="ORF">O6H91_06G096200</name>
</gene>
<organism evidence="1 2">
    <name type="scientific">Diphasiastrum complanatum</name>
    <name type="common">Issler's clubmoss</name>
    <name type="synonym">Lycopodium complanatum</name>
    <dbReference type="NCBI Taxonomy" id="34168"/>
    <lineage>
        <taxon>Eukaryota</taxon>
        <taxon>Viridiplantae</taxon>
        <taxon>Streptophyta</taxon>
        <taxon>Embryophyta</taxon>
        <taxon>Tracheophyta</taxon>
        <taxon>Lycopodiopsida</taxon>
        <taxon>Lycopodiales</taxon>
        <taxon>Lycopodiaceae</taxon>
        <taxon>Lycopodioideae</taxon>
        <taxon>Diphasiastrum</taxon>
    </lineage>
</organism>
<comment type="caution">
    <text evidence="1">The sequence shown here is derived from an EMBL/GenBank/DDBJ whole genome shotgun (WGS) entry which is preliminary data.</text>
</comment>
<reference evidence="2" key="1">
    <citation type="journal article" date="2024" name="Proc. Natl. Acad. Sci. U.S.A.">
        <title>Extraordinary preservation of gene collinearity over three hundred million years revealed in homosporous lycophytes.</title>
        <authorList>
            <person name="Li C."/>
            <person name="Wickell D."/>
            <person name="Kuo L.Y."/>
            <person name="Chen X."/>
            <person name="Nie B."/>
            <person name="Liao X."/>
            <person name="Peng D."/>
            <person name="Ji J."/>
            <person name="Jenkins J."/>
            <person name="Williams M."/>
            <person name="Shu S."/>
            <person name="Plott C."/>
            <person name="Barry K."/>
            <person name="Rajasekar S."/>
            <person name="Grimwood J."/>
            <person name="Han X."/>
            <person name="Sun S."/>
            <person name="Hou Z."/>
            <person name="He W."/>
            <person name="Dai G."/>
            <person name="Sun C."/>
            <person name="Schmutz J."/>
            <person name="Leebens-Mack J.H."/>
            <person name="Li F.W."/>
            <person name="Wang L."/>
        </authorList>
    </citation>
    <scope>NUCLEOTIDE SEQUENCE [LARGE SCALE GENOMIC DNA]</scope>
    <source>
        <strain evidence="2">cv. PW_Plant_1</strain>
    </source>
</reference>